<comment type="caution">
    <text evidence="11">The sequence shown here is derived from an EMBL/GenBank/DDBJ whole genome shotgun (WGS) entry which is preliminary data.</text>
</comment>
<dbReference type="EC" id="6.3.2.3" evidence="9"/>
<keyword evidence="6 9" id="KW-0547">Nucleotide-binding</keyword>
<keyword evidence="5 9" id="KW-0479">Metal-binding</keyword>
<dbReference type="Pfam" id="PF03917">
    <property type="entry name" value="GSH_synth_ATP"/>
    <property type="match status" value="1"/>
</dbReference>
<comment type="cofactor">
    <cofactor evidence="9">
        <name>Mg(2+)</name>
        <dbReference type="ChEBI" id="CHEBI:18420"/>
    </cofactor>
    <text evidence="9">Binds 1 Mg(2+) ion per subunit.</text>
</comment>
<dbReference type="InterPro" id="IPR014042">
    <property type="entry name" value="Glutathione_synthase_a-hlx"/>
</dbReference>
<evidence type="ECO:0000256" key="8">
    <source>
        <dbReference type="ARBA" id="ARBA00022842"/>
    </source>
</evidence>
<dbReference type="InterPro" id="IPR037013">
    <property type="entry name" value="GSH-S_sub-bd_sf"/>
</dbReference>
<dbReference type="PIRSF" id="PIRSF001558">
    <property type="entry name" value="GSHase"/>
    <property type="match status" value="1"/>
</dbReference>
<dbReference type="PANTHER" id="PTHR11130">
    <property type="entry name" value="GLUTATHIONE SYNTHETASE"/>
    <property type="match status" value="1"/>
</dbReference>
<comment type="similarity">
    <text evidence="2 9">Belongs to the eukaryotic GSH synthase family.</text>
</comment>
<dbReference type="InterPro" id="IPR014709">
    <property type="entry name" value="Glutathione_synthase_C_euk"/>
</dbReference>
<dbReference type="Proteomes" id="UP001642409">
    <property type="component" value="Unassembled WGS sequence"/>
</dbReference>
<dbReference type="EMBL" id="CAXDID020000019">
    <property type="protein sequence ID" value="CAL5985548.1"/>
    <property type="molecule type" value="Genomic_DNA"/>
</dbReference>
<evidence type="ECO:0000256" key="1">
    <source>
        <dbReference type="ARBA" id="ARBA00004965"/>
    </source>
</evidence>
<dbReference type="Gene3D" id="3.40.50.1760">
    <property type="entry name" value="Glutathione synthase, substrate-binding domain superfamily, eukaryotic"/>
    <property type="match status" value="1"/>
</dbReference>
<dbReference type="InterPro" id="IPR005615">
    <property type="entry name" value="Glutathione_synthase"/>
</dbReference>
<comment type="pathway">
    <text evidence="1 9">Sulfur metabolism; glutathione biosynthesis; glutathione from L-cysteine and L-glutamate: step 2/2.</text>
</comment>
<evidence type="ECO:0000256" key="3">
    <source>
        <dbReference type="ARBA" id="ARBA00022598"/>
    </source>
</evidence>
<dbReference type="Gene3D" id="3.30.1490.80">
    <property type="match status" value="2"/>
</dbReference>
<proteinExistence type="inferred from homology"/>
<evidence type="ECO:0000256" key="2">
    <source>
        <dbReference type="ARBA" id="ARBA00010385"/>
    </source>
</evidence>
<dbReference type="InterPro" id="IPR014049">
    <property type="entry name" value="Glutathione_synthase_N_euk"/>
</dbReference>
<name>A0ABP1H8T9_9EUKA</name>
<comment type="catalytic activity">
    <reaction evidence="9">
        <text>gamma-L-glutamyl-L-cysteine + glycine + ATP = glutathione + ADP + phosphate + H(+)</text>
        <dbReference type="Rhea" id="RHEA:13557"/>
        <dbReference type="ChEBI" id="CHEBI:15378"/>
        <dbReference type="ChEBI" id="CHEBI:30616"/>
        <dbReference type="ChEBI" id="CHEBI:43474"/>
        <dbReference type="ChEBI" id="CHEBI:57305"/>
        <dbReference type="ChEBI" id="CHEBI:57925"/>
        <dbReference type="ChEBI" id="CHEBI:58173"/>
        <dbReference type="ChEBI" id="CHEBI:456216"/>
        <dbReference type="EC" id="6.3.2.3"/>
    </reaction>
</comment>
<evidence type="ECO:0000256" key="5">
    <source>
        <dbReference type="ARBA" id="ARBA00022723"/>
    </source>
</evidence>
<accession>A0ABP1H8T9</accession>
<dbReference type="Pfam" id="PF03199">
    <property type="entry name" value="GSH_synthase"/>
    <property type="match status" value="1"/>
</dbReference>
<evidence type="ECO:0000256" key="4">
    <source>
        <dbReference type="ARBA" id="ARBA00022684"/>
    </source>
</evidence>
<dbReference type="InterPro" id="IPR004887">
    <property type="entry name" value="GSH_synth_subst-bd"/>
</dbReference>
<dbReference type="PANTHER" id="PTHR11130:SF0">
    <property type="entry name" value="GLUTATHIONE SYNTHETASE"/>
    <property type="match status" value="1"/>
</dbReference>
<keyword evidence="4 9" id="KW-0317">Glutathione biosynthesis</keyword>
<keyword evidence="3 9" id="KW-0436">Ligase</keyword>
<evidence type="ECO:0000256" key="7">
    <source>
        <dbReference type="ARBA" id="ARBA00022840"/>
    </source>
</evidence>
<sequence length="414" mass="46292">MIAEKANELGLSILNKQNQQIMCPIALHPTIMKQQVYNTIETTTYQLSHVLNQIACDTDILYSLKQYKDLLTLQLLDQLAVKKSILQDMYQSHLQFGVFSMRSDFLCEKGKPFLVECNTIAAGMAPLGQLTSTLHKQLGHLVNNDGLTVQTDYFISLIKQFKDSYNIDGIFLVIQQTNENNIFDHITLANSLKQKGVQVQFCEYQVLCGKIQVSSSNILFYENQPVACAYYRCGYQIEDYYNDFATRMIIECANCFSIPSIEAQLAGMKPLQQMYGELNPNIKGCLKNISGLDNISVNLDQYVLKCSAEGGGACVFGANDINTKIQQIFLNDAQNQFFLMELINPDSEGENTFVSQKGSETHLNTVTEFGLFSYFQVNMEKVVVGGYLARTKDIATKEGGVHCGAAVSNSVIFI</sequence>
<dbReference type="InterPro" id="IPR016185">
    <property type="entry name" value="PreATP-grasp_dom_sf"/>
</dbReference>
<protein>
    <recommendedName>
        <fullName evidence="9">Glutathione synthetase</fullName>
        <shortName evidence="9">GSH-S</shortName>
        <ecNumber evidence="9">6.3.2.3</ecNumber>
    </recommendedName>
</protein>
<keyword evidence="8 9" id="KW-0460">Magnesium</keyword>
<dbReference type="Gene3D" id="3.30.1490.50">
    <property type="match status" value="1"/>
</dbReference>
<evidence type="ECO:0000259" key="10">
    <source>
        <dbReference type="Pfam" id="PF03199"/>
    </source>
</evidence>
<evidence type="ECO:0000256" key="9">
    <source>
        <dbReference type="PIRNR" id="PIRNR001558"/>
    </source>
</evidence>
<dbReference type="Gene3D" id="1.10.1080.10">
    <property type="entry name" value="Glutathione Synthetase, Chain A, domain 3"/>
    <property type="match status" value="1"/>
</dbReference>
<keyword evidence="12" id="KW-1185">Reference proteome</keyword>
<evidence type="ECO:0000256" key="6">
    <source>
        <dbReference type="ARBA" id="ARBA00022741"/>
    </source>
</evidence>
<dbReference type="Gene3D" id="3.30.470.20">
    <property type="entry name" value="ATP-grasp fold, B domain"/>
    <property type="match status" value="2"/>
</dbReference>
<organism evidence="11 12">
    <name type="scientific">Hexamita inflata</name>
    <dbReference type="NCBI Taxonomy" id="28002"/>
    <lineage>
        <taxon>Eukaryota</taxon>
        <taxon>Metamonada</taxon>
        <taxon>Diplomonadida</taxon>
        <taxon>Hexamitidae</taxon>
        <taxon>Hexamitinae</taxon>
        <taxon>Hexamita</taxon>
    </lineage>
</organism>
<dbReference type="SUPFAM" id="SSF56059">
    <property type="entry name" value="Glutathione synthetase ATP-binding domain-like"/>
    <property type="match status" value="1"/>
</dbReference>
<evidence type="ECO:0000313" key="11">
    <source>
        <dbReference type="EMBL" id="CAL5985548.1"/>
    </source>
</evidence>
<evidence type="ECO:0000313" key="12">
    <source>
        <dbReference type="Proteomes" id="UP001642409"/>
    </source>
</evidence>
<keyword evidence="7 9" id="KW-0067">ATP-binding</keyword>
<reference evidence="11 12" key="1">
    <citation type="submission" date="2024-07" db="EMBL/GenBank/DDBJ databases">
        <authorList>
            <person name="Akdeniz Z."/>
        </authorList>
    </citation>
    <scope>NUCLEOTIDE SEQUENCE [LARGE SCALE GENOMIC DNA]</scope>
</reference>
<dbReference type="SUPFAM" id="SSF52440">
    <property type="entry name" value="PreATP-grasp domain"/>
    <property type="match status" value="1"/>
</dbReference>
<gene>
    <name evidence="11" type="ORF">HINF_LOCUS8979</name>
</gene>
<feature type="domain" description="Glutathione synthase substrate-binding" evidence="10">
    <location>
        <begin position="170"/>
        <end position="266"/>
    </location>
</feature>